<evidence type="ECO:0000313" key="2">
    <source>
        <dbReference type="EMBL" id="MFB5945710.1"/>
    </source>
</evidence>
<evidence type="ECO:0000256" key="1">
    <source>
        <dbReference type="SAM" id="SignalP"/>
    </source>
</evidence>
<protein>
    <recommendedName>
        <fullName evidence="4">DUF4440 domain-containing protein</fullName>
    </recommendedName>
</protein>
<proteinExistence type="predicted"/>
<dbReference type="EMBL" id="JBBVGT010000002">
    <property type="protein sequence ID" value="MFB5945710.1"/>
    <property type="molecule type" value="Genomic_DNA"/>
</dbReference>
<dbReference type="RefSeq" id="WP_375557244.1">
    <property type="nucleotide sequence ID" value="NZ_JBBVGT010000002.1"/>
</dbReference>
<accession>A0ABV5CGJ5</accession>
<keyword evidence="3" id="KW-1185">Reference proteome</keyword>
<dbReference type="SUPFAM" id="SSF54427">
    <property type="entry name" value="NTF2-like"/>
    <property type="match status" value="1"/>
</dbReference>
<dbReference type="InterPro" id="IPR032710">
    <property type="entry name" value="NTF2-like_dom_sf"/>
</dbReference>
<dbReference type="Proteomes" id="UP001580928">
    <property type="component" value="Unassembled WGS sequence"/>
</dbReference>
<name>A0ABV5CGJ5_9SPHI</name>
<organism evidence="2 3">
    <name type="scientific">Albibacterium profundi</name>
    <dbReference type="NCBI Taxonomy" id="3134906"/>
    <lineage>
        <taxon>Bacteria</taxon>
        <taxon>Pseudomonadati</taxon>
        <taxon>Bacteroidota</taxon>
        <taxon>Sphingobacteriia</taxon>
        <taxon>Sphingobacteriales</taxon>
        <taxon>Sphingobacteriaceae</taxon>
        <taxon>Albibacterium</taxon>
    </lineage>
</organism>
<feature type="chain" id="PRO_5045218895" description="DUF4440 domain-containing protein" evidence="1">
    <location>
        <begin position="24"/>
        <end position="288"/>
    </location>
</feature>
<gene>
    <name evidence="2" type="ORF">WKR92_07680</name>
</gene>
<keyword evidence="1" id="KW-0732">Signal</keyword>
<evidence type="ECO:0000313" key="3">
    <source>
        <dbReference type="Proteomes" id="UP001580928"/>
    </source>
</evidence>
<feature type="signal peptide" evidence="1">
    <location>
        <begin position="1"/>
        <end position="23"/>
    </location>
</feature>
<evidence type="ECO:0008006" key="4">
    <source>
        <dbReference type="Google" id="ProtNLM"/>
    </source>
</evidence>
<comment type="caution">
    <text evidence="2">The sequence shown here is derived from an EMBL/GenBank/DDBJ whole genome shotgun (WGS) entry which is preliminary data.</text>
</comment>
<sequence>MSQSLSRVCRIFILFIFPLASFAQTDNLVGQIVAADIYDSELSLNKGPLEGLTNSIDKNTIYFKPAPEPASKYFSTRPNIPDVVSWRPVFAKIAKSNEWGFTTGPISWQNSGFTKKNGEYLSIWKRDRKGRWKIALRAEIEHPNASREKTFKFVNPEDTKYFKQKSKVRLEQRAEIVTSTDRLMGTVLRADNAVAYKEFLSDNARLLFSGFSPQIGKENIINFLKENKIDIKTENVAVDRSYSGELAYSYGDAKVIKDDRVQNFYYIRVWEVNDEFKWNVLVEMLFEK</sequence>
<reference evidence="2 3" key="1">
    <citation type="submission" date="2024-04" db="EMBL/GenBank/DDBJ databases">
        <title>Albibacterium profundi sp. nov., isolated from sediment of the Challenger Deep of Mariana Trench.</title>
        <authorList>
            <person name="Wang Y."/>
        </authorList>
    </citation>
    <scope>NUCLEOTIDE SEQUENCE [LARGE SCALE GENOMIC DNA]</scope>
    <source>
        <strain evidence="2 3">RHL897</strain>
    </source>
</reference>
<dbReference type="Gene3D" id="3.10.450.50">
    <property type="match status" value="2"/>
</dbReference>